<dbReference type="Gene3D" id="3.30.360.10">
    <property type="entry name" value="Dihydrodipicolinate Reductase, domain 2"/>
    <property type="match status" value="1"/>
</dbReference>
<dbReference type="Pfam" id="PF22725">
    <property type="entry name" value="GFO_IDH_MocA_C3"/>
    <property type="match status" value="1"/>
</dbReference>
<accession>A0A317ZVE9</accession>
<evidence type="ECO:0000313" key="7">
    <source>
        <dbReference type="EMBL" id="PXA69807.1"/>
    </source>
</evidence>
<keyword evidence="3" id="KW-0520">NAD</keyword>
<keyword evidence="2" id="KW-0560">Oxidoreductase</keyword>
<dbReference type="OrthoDB" id="3505279at2"/>
<dbReference type="Pfam" id="PF01408">
    <property type="entry name" value="GFO_IDH_MocA"/>
    <property type="match status" value="1"/>
</dbReference>
<dbReference type="EMBL" id="QHLY01000010">
    <property type="protein sequence ID" value="PXA69807.1"/>
    <property type="molecule type" value="Genomic_DNA"/>
</dbReference>
<proteinExistence type="inferred from homology"/>
<dbReference type="InterPro" id="IPR051317">
    <property type="entry name" value="Gfo/Idh/MocA_oxidoreduct"/>
</dbReference>
<protein>
    <submittedName>
        <fullName evidence="7">Oxidoreductase</fullName>
    </submittedName>
</protein>
<dbReference type="SUPFAM" id="SSF55347">
    <property type="entry name" value="Glyceraldehyde-3-phosphate dehydrogenase-like, C-terminal domain"/>
    <property type="match status" value="1"/>
</dbReference>
<evidence type="ECO:0000256" key="3">
    <source>
        <dbReference type="ARBA" id="ARBA00023027"/>
    </source>
</evidence>
<name>A0A317ZVE9_9MICO</name>
<dbReference type="PANTHER" id="PTHR43708:SF5">
    <property type="entry name" value="CONSERVED EXPRESSED OXIDOREDUCTASE (EUROFUNG)-RELATED"/>
    <property type="match status" value="1"/>
</dbReference>
<evidence type="ECO:0000259" key="5">
    <source>
        <dbReference type="Pfam" id="PF01408"/>
    </source>
</evidence>
<dbReference type="Gene3D" id="3.40.50.720">
    <property type="entry name" value="NAD(P)-binding Rossmann-like Domain"/>
    <property type="match status" value="1"/>
</dbReference>
<evidence type="ECO:0000256" key="2">
    <source>
        <dbReference type="ARBA" id="ARBA00023002"/>
    </source>
</evidence>
<dbReference type="InterPro" id="IPR055170">
    <property type="entry name" value="GFO_IDH_MocA-like_dom"/>
</dbReference>
<dbReference type="GO" id="GO:0000166">
    <property type="term" value="F:nucleotide binding"/>
    <property type="evidence" value="ECO:0007669"/>
    <property type="project" value="InterPro"/>
</dbReference>
<organism evidence="7 8">
    <name type="scientific">Cryobacterium arcticum</name>
    <dbReference type="NCBI Taxonomy" id="670052"/>
    <lineage>
        <taxon>Bacteria</taxon>
        <taxon>Bacillati</taxon>
        <taxon>Actinomycetota</taxon>
        <taxon>Actinomycetes</taxon>
        <taxon>Micrococcales</taxon>
        <taxon>Microbacteriaceae</taxon>
        <taxon>Cryobacterium</taxon>
    </lineage>
</organism>
<dbReference type="InterPro" id="IPR036291">
    <property type="entry name" value="NAD(P)-bd_dom_sf"/>
</dbReference>
<dbReference type="AlphaFoldDB" id="A0A317ZVE9"/>
<gene>
    <name evidence="7" type="ORF">CTB96_09525</name>
</gene>
<evidence type="ECO:0000313" key="8">
    <source>
        <dbReference type="Proteomes" id="UP000246722"/>
    </source>
</evidence>
<feature type="region of interest" description="Disordered" evidence="4">
    <location>
        <begin position="410"/>
        <end position="430"/>
    </location>
</feature>
<dbReference type="InterPro" id="IPR000683">
    <property type="entry name" value="Gfo/Idh/MocA-like_OxRdtase_N"/>
</dbReference>
<evidence type="ECO:0000259" key="6">
    <source>
        <dbReference type="Pfam" id="PF22725"/>
    </source>
</evidence>
<feature type="domain" description="GFO/IDH/MocA-like oxidoreductase" evidence="6">
    <location>
        <begin position="174"/>
        <end position="310"/>
    </location>
</feature>
<reference evidence="7 8" key="1">
    <citation type="submission" date="2018-05" db="EMBL/GenBank/DDBJ databases">
        <title>Genetic diversity of glacier-inhabiting Cryobacterium bacteria in China and description of Cryobacterium mengkeensis sp. nov. and Arthrobacter glacialis sp. nov.</title>
        <authorList>
            <person name="Liu Q."/>
            <person name="Xin Y.-H."/>
        </authorList>
    </citation>
    <scope>NUCLEOTIDE SEQUENCE [LARGE SCALE GENOMIC DNA]</scope>
    <source>
        <strain evidence="7 8">SK-1</strain>
    </source>
</reference>
<evidence type="ECO:0000256" key="4">
    <source>
        <dbReference type="SAM" id="MobiDB-lite"/>
    </source>
</evidence>
<dbReference type="GO" id="GO:0016491">
    <property type="term" value="F:oxidoreductase activity"/>
    <property type="evidence" value="ECO:0007669"/>
    <property type="project" value="UniProtKB-KW"/>
</dbReference>
<evidence type="ECO:0000256" key="1">
    <source>
        <dbReference type="ARBA" id="ARBA00010928"/>
    </source>
</evidence>
<feature type="compositionally biased region" description="Low complexity" evidence="4">
    <location>
        <begin position="411"/>
        <end position="430"/>
    </location>
</feature>
<feature type="domain" description="Gfo/Idh/MocA-like oxidoreductase N-terminal" evidence="5">
    <location>
        <begin position="75"/>
        <end position="163"/>
    </location>
</feature>
<keyword evidence="8" id="KW-1185">Reference proteome</keyword>
<comment type="caution">
    <text evidence="7">The sequence shown here is derived from an EMBL/GenBank/DDBJ whole genome shotgun (WGS) entry which is preliminary data.</text>
</comment>
<sequence>MSCPKLRVNAFPASAGRDPSTKKDTLVAQTLGIIVNGASGRMGYRQHLVRSILAIRDQGGVLLSDGSRVQIEPILVGRSHAKLKELADKHGIAHYTTDLDAALADDRWQIYADFLVTSARVGALKKAIAAGKAIYTEKPTAETFDEALELAALAAAAGVKNGVVHDKLYLPGLQKLKRLIDSGFFGRILSVRGEFGYWVFEGDWQPAQRPSWNYRAEDGGGIIVDMFPHWNYVLENLFGRVESVYAQAATHIPVRVGEDGSAYPATAEDAAYAVFQLEGGIVAQLNSSWTVRVNRDELVEFQVDGTHGSAVVGLFSCKIQPRNATPKPVWNPDLAEEHDYAQDWLEVPTNDVFENGFKTQWEDFIRHVVEDAPNEFDLLAGARGVQLAEQGLLSSATGRRIDLPLVTLPGSTPTPAPDAAAPAASAAVSS</sequence>
<comment type="similarity">
    <text evidence="1">Belongs to the Gfo/Idh/MocA family.</text>
</comment>
<dbReference type="SUPFAM" id="SSF51735">
    <property type="entry name" value="NAD(P)-binding Rossmann-fold domains"/>
    <property type="match status" value="1"/>
</dbReference>
<dbReference type="PANTHER" id="PTHR43708">
    <property type="entry name" value="CONSERVED EXPRESSED OXIDOREDUCTASE (EUROFUNG)"/>
    <property type="match status" value="1"/>
</dbReference>
<dbReference type="Proteomes" id="UP000246722">
    <property type="component" value="Unassembled WGS sequence"/>
</dbReference>